<dbReference type="GO" id="GO:0019068">
    <property type="term" value="P:virion assembly"/>
    <property type="evidence" value="ECO:0007669"/>
    <property type="project" value="InterPro"/>
</dbReference>
<gene>
    <name evidence="1" type="ORF">SAMN05660443_0244</name>
</gene>
<organism evidence="1 2">
    <name type="scientific">Marinospirillum celere</name>
    <dbReference type="NCBI Taxonomy" id="1122252"/>
    <lineage>
        <taxon>Bacteria</taxon>
        <taxon>Pseudomonadati</taxon>
        <taxon>Pseudomonadota</taxon>
        <taxon>Gammaproteobacteria</taxon>
        <taxon>Oceanospirillales</taxon>
        <taxon>Oceanospirillaceae</taxon>
        <taxon>Marinospirillum</taxon>
    </lineage>
</organism>
<dbReference type="Pfam" id="PF05136">
    <property type="entry name" value="Phage_portal_2"/>
    <property type="match status" value="1"/>
</dbReference>
<dbReference type="AlphaFoldDB" id="A0A1I1E006"/>
<dbReference type="InterPro" id="IPR006429">
    <property type="entry name" value="Phage_lambda_portal"/>
</dbReference>
<evidence type="ECO:0000313" key="2">
    <source>
        <dbReference type="Proteomes" id="UP000199058"/>
    </source>
</evidence>
<dbReference type="EMBL" id="FOLH01000001">
    <property type="protein sequence ID" value="SFB80639.1"/>
    <property type="molecule type" value="Genomic_DNA"/>
</dbReference>
<accession>A0A1I1E006</accession>
<dbReference type="Proteomes" id="UP000199058">
    <property type="component" value="Unassembled WGS sequence"/>
</dbReference>
<proteinExistence type="predicted"/>
<dbReference type="OrthoDB" id="622132at2"/>
<keyword evidence="2" id="KW-1185">Reference proteome</keyword>
<dbReference type="RefSeq" id="WP_091957976.1">
    <property type="nucleotide sequence ID" value="NZ_FOLH01000001.1"/>
</dbReference>
<reference evidence="1 2" key="1">
    <citation type="submission" date="2016-10" db="EMBL/GenBank/DDBJ databases">
        <authorList>
            <person name="de Groot N.N."/>
        </authorList>
    </citation>
    <scope>NUCLEOTIDE SEQUENCE [LARGE SCALE GENOMIC DNA]</scope>
    <source>
        <strain evidence="1 2">DSM 18438</strain>
    </source>
</reference>
<evidence type="ECO:0000313" key="1">
    <source>
        <dbReference type="EMBL" id="SFB80639.1"/>
    </source>
</evidence>
<dbReference type="GO" id="GO:0005198">
    <property type="term" value="F:structural molecule activity"/>
    <property type="evidence" value="ECO:0007669"/>
    <property type="project" value="InterPro"/>
</dbReference>
<name>A0A1I1E006_9GAMM</name>
<sequence length="505" mass="56881">MPKISKPRIRLEHRGGQLVPKNIRASAYEGGSNRKRMGGKGMSVAGPNTGISQSLGALQKRSRNAVRNNAYATGAKETYVSNLVGTGIRPQWQNKEIQELWETWVQECDADGVNCFYGLQGLAAGAQFEAGEVLGRFRYRRTSDGLSVPLQLQLIESEHLDPTYSAVTDRQLIKMGIEFNAIGKRSAYWLWQHHPHEYLAQQTNRRKRVPADDVIHLYRRTRPGQIRGVPELSSVIVRLYEIDEMQDALLARQKLAQLFAAFIKRKPDHDPEDEGPHFGLPADPYGESDDEGLTEFVPGALHYLEDGEEVQFSDPPDIGSHYSDWLRTELLAVARGAGITYEQLTNDLKGVNYSSIRAGLLEFRRRAEALQAHLIVHQWCRKIAAKWLDVAVVSGSINLPDYWTNRKKYLAIDWIAPKWAWVDPLKEVTADLLEVRAGFIPRSEAAGQRGWSLEQLDEEIQKSNQSADDHGLILDSDPRITQKNGALQKAIDILNNEEEEENAST</sequence>
<protein>
    <submittedName>
        <fullName evidence="1">Phage portal protein, lambda family</fullName>
    </submittedName>
</protein>
<dbReference type="STRING" id="1122252.SAMN05660443_0244"/>
<dbReference type="NCBIfam" id="TIGR01539">
    <property type="entry name" value="portal_lambda"/>
    <property type="match status" value="1"/>
</dbReference>